<comment type="similarity">
    <text evidence="10">Belongs to the peptidase M48 family.</text>
</comment>
<evidence type="ECO:0000256" key="3">
    <source>
        <dbReference type="ARBA" id="ARBA00022692"/>
    </source>
</evidence>
<dbReference type="PANTHER" id="PTHR43221:SF2">
    <property type="entry name" value="PROTEASE HTPX HOMOLOG"/>
    <property type="match status" value="1"/>
</dbReference>
<dbReference type="InterPro" id="IPR050083">
    <property type="entry name" value="HtpX_protease"/>
</dbReference>
<evidence type="ECO:0000256" key="1">
    <source>
        <dbReference type="ARBA" id="ARBA00022475"/>
    </source>
</evidence>
<feature type="domain" description="Peptidase M48" evidence="12">
    <location>
        <begin position="137"/>
        <end position="331"/>
    </location>
</feature>
<evidence type="ECO:0000256" key="8">
    <source>
        <dbReference type="ARBA" id="ARBA00023049"/>
    </source>
</evidence>
<keyword evidence="9 11" id="KW-0472">Membrane</keyword>
<feature type="transmembrane region" description="Helical" evidence="11">
    <location>
        <begin position="20"/>
        <end position="44"/>
    </location>
</feature>
<evidence type="ECO:0000256" key="4">
    <source>
        <dbReference type="ARBA" id="ARBA00022723"/>
    </source>
</evidence>
<sequence>MGGFHELDIYQRVSHNRVRLALAFTSATVVIMAVSGVSLFFLYKPAHININFWLLLSLFWLCFAMYAILRYALGGKWIFKHLITLPPWETDHHLRDALESAKLASGMAERIRLMIIPDPDINTLSLSLPDGSYALFATQGIADKLPAREREAIMAHELAHMQMGDTVIHTIMVRLTGRRALKRIDGRPSMISEPLGIAITIGFAVALTFAIIAMSSGLSSPDLSFYSRNIWATIAILFIVFAALLPFLMNKLLKRFLDKEREYYADMQAVYSTRDPDAVYQAIKHSAEDVRDVLLLPACFDALLFHPVVDFANYRPFRSQPTMAARMQCLRDAFPQIEI</sequence>
<dbReference type="Gene3D" id="3.30.2010.10">
    <property type="entry name" value="Metalloproteases ('zincins'), catalytic domain"/>
    <property type="match status" value="1"/>
</dbReference>
<dbReference type="PANTHER" id="PTHR43221">
    <property type="entry name" value="PROTEASE HTPX"/>
    <property type="match status" value="1"/>
</dbReference>
<dbReference type="Pfam" id="PF01435">
    <property type="entry name" value="Peptidase_M48"/>
    <property type="match status" value="1"/>
</dbReference>
<evidence type="ECO:0000259" key="12">
    <source>
        <dbReference type="Pfam" id="PF01435"/>
    </source>
</evidence>
<evidence type="ECO:0000256" key="11">
    <source>
        <dbReference type="SAM" id="Phobius"/>
    </source>
</evidence>
<evidence type="ECO:0000256" key="6">
    <source>
        <dbReference type="ARBA" id="ARBA00022833"/>
    </source>
</evidence>
<reference evidence="13 14" key="1">
    <citation type="journal article" date="2016" name="Nat. Commun.">
        <title>Thousands of microbial genomes shed light on interconnected biogeochemical processes in an aquifer system.</title>
        <authorList>
            <person name="Anantharaman K."/>
            <person name="Brown C.T."/>
            <person name="Hug L.A."/>
            <person name="Sharon I."/>
            <person name="Castelle C.J."/>
            <person name="Probst A.J."/>
            <person name="Thomas B.C."/>
            <person name="Singh A."/>
            <person name="Wilkins M.J."/>
            <person name="Karaoz U."/>
            <person name="Brodie E.L."/>
            <person name="Williams K.H."/>
            <person name="Hubbard S.S."/>
            <person name="Banfield J.F."/>
        </authorList>
    </citation>
    <scope>NUCLEOTIDE SEQUENCE [LARGE SCALE GENOMIC DNA]</scope>
</reference>
<evidence type="ECO:0000256" key="2">
    <source>
        <dbReference type="ARBA" id="ARBA00022670"/>
    </source>
</evidence>
<proteinExistence type="inferred from homology"/>
<evidence type="ECO:0000313" key="14">
    <source>
        <dbReference type="Proteomes" id="UP000177876"/>
    </source>
</evidence>
<evidence type="ECO:0000256" key="10">
    <source>
        <dbReference type="RuleBase" id="RU003983"/>
    </source>
</evidence>
<dbReference type="EMBL" id="MELK01000039">
    <property type="protein sequence ID" value="OFW57001.1"/>
    <property type="molecule type" value="Genomic_DNA"/>
</dbReference>
<comment type="cofactor">
    <cofactor evidence="10">
        <name>Zn(2+)</name>
        <dbReference type="ChEBI" id="CHEBI:29105"/>
    </cofactor>
    <text evidence="10">Binds 1 zinc ion per subunit.</text>
</comment>
<keyword evidence="5 10" id="KW-0378">Hydrolase</keyword>
<keyword evidence="7 11" id="KW-1133">Transmembrane helix</keyword>
<organism evidence="13 14">
    <name type="scientific">Candidatus Solincola sediminis</name>
    <dbReference type="NCBI Taxonomy" id="1797199"/>
    <lineage>
        <taxon>Bacteria</taxon>
        <taxon>Bacillati</taxon>
        <taxon>Actinomycetota</taxon>
        <taxon>Candidatus Geothermincolia</taxon>
        <taxon>Candidatus Geothermincolales</taxon>
        <taxon>Candidatus Geothermincolaceae</taxon>
        <taxon>Candidatus Solincola</taxon>
    </lineage>
</organism>
<dbReference type="GO" id="GO:0004222">
    <property type="term" value="F:metalloendopeptidase activity"/>
    <property type="evidence" value="ECO:0007669"/>
    <property type="project" value="InterPro"/>
</dbReference>
<feature type="transmembrane region" description="Helical" evidence="11">
    <location>
        <begin position="230"/>
        <end position="249"/>
    </location>
</feature>
<dbReference type="GO" id="GO:0006508">
    <property type="term" value="P:proteolysis"/>
    <property type="evidence" value="ECO:0007669"/>
    <property type="project" value="UniProtKB-KW"/>
</dbReference>
<accession>A0A1F2WJK0</accession>
<evidence type="ECO:0000256" key="7">
    <source>
        <dbReference type="ARBA" id="ARBA00022989"/>
    </source>
</evidence>
<evidence type="ECO:0000256" key="5">
    <source>
        <dbReference type="ARBA" id="ARBA00022801"/>
    </source>
</evidence>
<keyword evidence="8 10" id="KW-0482">Metalloprotease</keyword>
<dbReference type="Proteomes" id="UP000177876">
    <property type="component" value="Unassembled WGS sequence"/>
</dbReference>
<keyword evidence="4" id="KW-0479">Metal-binding</keyword>
<dbReference type="InterPro" id="IPR001915">
    <property type="entry name" value="Peptidase_M48"/>
</dbReference>
<dbReference type="STRING" id="1797197.A2Y75_12040"/>
<dbReference type="GO" id="GO:0046872">
    <property type="term" value="F:metal ion binding"/>
    <property type="evidence" value="ECO:0007669"/>
    <property type="project" value="UniProtKB-KW"/>
</dbReference>
<keyword evidence="1" id="KW-1003">Cell membrane</keyword>
<comment type="caution">
    <text evidence="13">The sequence shown here is derived from an EMBL/GenBank/DDBJ whole genome shotgun (WGS) entry which is preliminary data.</text>
</comment>
<name>A0A1F2WJK0_9ACTN</name>
<dbReference type="AlphaFoldDB" id="A0A1F2WJK0"/>
<keyword evidence="3 11" id="KW-0812">Transmembrane</keyword>
<evidence type="ECO:0000313" key="13">
    <source>
        <dbReference type="EMBL" id="OFW57001.1"/>
    </source>
</evidence>
<feature type="transmembrane region" description="Helical" evidence="11">
    <location>
        <begin position="195"/>
        <end position="218"/>
    </location>
</feature>
<keyword evidence="2 10" id="KW-0645">Protease</keyword>
<gene>
    <name evidence="13" type="ORF">A2Y75_12040</name>
</gene>
<keyword evidence="6 10" id="KW-0862">Zinc</keyword>
<evidence type="ECO:0000256" key="9">
    <source>
        <dbReference type="ARBA" id="ARBA00023136"/>
    </source>
</evidence>
<protein>
    <recommendedName>
        <fullName evidence="12">Peptidase M48 domain-containing protein</fullName>
    </recommendedName>
</protein>
<feature type="transmembrane region" description="Helical" evidence="11">
    <location>
        <begin position="50"/>
        <end position="73"/>
    </location>
</feature>